<organism evidence="3 4">
    <name type="scientific">Glycine soja</name>
    <name type="common">Wild soybean</name>
    <dbReference type="NCBI Taxonomy" id="3848"/>
    <lineage>
        <taxon>Eukaryota</taxon>
        <taxon>Viridiplantae</taxon>
        <taxon>Streptophyta</taxon>
        <taxon>Embryophyta</taxon>
        <taxon>Tracheophyta</taxon>
        <taxon>Spermatophyta</taxon>
        <taxon>Magnoliopsida</taxon>
        <taxon>eudicotyledons</taxon>
        <taxon>Gunneridae</taxon>
        <taxon>Pentapetalae</taxon>
        <taxon>rosids</taxon>
        <taxon>fabids</taxon>
        <taxon>Fabales</taxon>
        <taxon>Fabaceae</taxon>
        <taxon>Papilionoideae</taxon>
        <taxon>50 kb inversion clade</taxon>
        <taxon>NPAAA clade</taxon>
        <taxon>indigoferoid/millettioid clade</taxon>
        <taxon>Phaseoleae</taxon>
        <taxon>Glycine</taxon>
        <taxon>Glycine subgen. Soja</taxon>
    </lineage>
</organism>
<name>A0A445I575_GLYSO</name>
<reference evidence="3 4" key="1">
    <citation type="submission" date="2018-09" db="EMBL/GenBank/DDBJ databases">
        <title>A high-quality reference genome of wild soybean provides a powerful tool to mine soybean genomes.</title>
        <authorList>
            <person name="Xie M."/>
            <person name="Chung C.Y.L."/>
            <person name="Li M.-W."/>
            <person name="Wong F.-L."/>
            <person name="Chan T.-F."/>
            <person name="Lam H.-M."/>
        </authorList>
    </citation>
    <scope>NUCLEOTIDE SEQUENCE [LARGE SCALE GENOMIC DNA]</scope>
    <source>
        <strain evidence="4">cv. W05</strain>
        <tissue evidence="3">Hypocotyl of etiolated seedlings</tissue>
    </source>
</reference>
<dbReference type="PANTHER" id="PTHR32166:SF122">
    <property type="entry name" value="OS09G0499600 PROTEIN"/>
    <property type="match status" value="1"/>
</dbReference>
<feature type="region of interest" description="Disordered" evidence="1">
    <location>
        <begin position="254"/>
        <end position="273"/>
    </location>
</feature>
<accession>A0A445I575</accession>
<evidence type="ECO:0000313" key="4">
    <source>
        <dbReference type="Proteomes" id="UP000289340"/>
    </source>
</evidence>
<protein>
    <recommendedName>
        <fullName evidence="2">HAT C-terminal dimerisation domain-containing protein</fullName>
    </recommendedName>
</protein>
<dbReference type="Proteomes" id="UP000289340">
    <property type="component" value="Chromosome 11"/>
</dbReference>
<dbReference type="GO" id="GO:0046983">
    <property type="term" value="F:protein dimerization activity"/>
    <property type="evidence" value="ECO:0007669"/>
    <property type="project" value="InterPro"/>
</dbReference>
<dbReference type="EMBL" id="QZWG01000011">
    <property type="protein sequence ID" value="RZB81135.1"/>
    <property type="molecule type" value="Genomic_DNA"/>
</dbReference>
<feature type="compositionally biased region" description="Acidic residues" evidence="1">
    <location>
        <begin position="256"/>
        <end position="265"/>
    </location>
</feature>
<evidence type="ECO:0000256" key="1">
    <source>
        <dbReference type="SAM" id="MobiDB-lite"/>
    </source>
</evidence>
<comment type="caution">
    <text evidence="3">The sequence shown here is derived from an EMBL/GenBank/DDBJ whole genome shotgun (WGS) entry which is preliminary data.</text>
</comment>
<evidence type="ECO:0000313" key="3">
    <source>
        <dbReference type="EMBL" id="RZB81135.1"/>
    </source>
</evidence>
<proteinExistence type="predicted"/>
<keyword evidence="4" id="KW-1185">Reference proteome</keyword>
<evidence type="ECO:0000259" key="2">
    <source>
        <dbReference type="Pfam" id="PF05699"/>
    </source>
</evidence>
<sequence length="284" mass="33063">MHTRLHLYWTPCAAHCIDLILEDLEKHLKVHEVTIKKGRKITSYIYGRTMLISMLKKYTNGKDLVRSGMTRFATAYLTLACLHEMKASLMRLFSYEEWKKIMPPAEWWEMFRDGCLELKWFPIRVLSLTCSSSGCERNWSSFEMVHTKRRNHLHQKKMNDLVYVMYNLKLKSRQTRKTIALPFEDMESDDEWMTEEGDDIFDEDNLQVEQEQPLGESGSESNIDLVGGSLTDQTLDAFDIDNFVLNDNVEDHFSTEEELEDDGDKDDGGGGDIGDDFIRGLMYI</sequence>
<dbReference type="SUPFAM" id="SSF53098">
    <property type="entry name" value="Ribonuclease H-like"/>
    <property type="match status" value="2"/>
</dbReference>
<dbReference type="Pfam" id="PF05699">
    <property type="entry name" value="Dimer_Tnp_hAT"/>
    <property type="match status" value="1"/>
</dbReference>
<dbReference type="AlphaFoldDB" id="A0A445I575"/>
<dbReference type="InterPro" id="IPR008906">
    <property type="entry name" value="HATC_C_dom"/>
</dbReference>
<feature type="domain" description="HAT C-terminal dimerisation" evidence="2">
    <location>
        <begin position="97"/>
        <end position="167"/>
    </location>
</feature>
<dbReference type="InterPro" id="IPR012337">
    <property type="entry name" value="RNaseH-like_sf"/>
</dbReference>
<dbReference type="PANTHER" id="PTHR32166">
    <property type="entry name" value="OSJNBA0013A04.12 PROTEIN"/>
    <property type="match status" value="1"/>
</dbReference>
<gene>
    <name evidence="3" type="ORF">D0Y65_030756</name>
</gene>